<dbReference type="KEGG" id="sgj:IAG43_06980"/>
<name>A0A7H0I3A7_9ACTN</name>
<reference evidence="3 4" key="1">
    <citation type="submission" date="2020-08" db="EMBL/GenBank/DDBJ databases">
        <title>A novel species.</title>
        <authorList>
            <person name="Gao J."/>
        </authorList>
    </citation>
    <scope>NUCLEOTIDE SEQUENCE [LARGE SCALE GENOMIC DNA]</scope>
    <source>
        <strain evidence="3 4">CRPJ-33</strain>
    </source>
</reference>
<accession>A0A7H0I3A7</accession>
<evidence type="ECO:0000259" key="2">
    <source>
        <dbReference type="Pfam" id="PF25231"/>
    </source>
</evidence>
<feature type="domain" description="DUF7847" evidence="2">
    <location>
        <begin position="47"/>
        <end position="303"/>
    </location>
</feature>
<keyword evidence="1" id="KW-1133">Transmembrane helix</keyword>
<dbReference type="InterPro" id="IPR057169">
    <property type="entry name" value="DUF7847"/>
</dbReference>
<feature type="transmembrane region" description="Helical" evidence="1">
    <location>
        <begin position="134"/>
        <end position="167"/>
    </location>
</feature>
<feature type="transmembrane region" description="Helical" evidence="1">
    <location>
        <begin position="280"/>
        <end position="313"/>
    </location>
</feature>
<feature type="transmembrane region" description="Helical" evidence="1">
    <location>
        <begin position="34"/>
        <end position="60"/>
    </location>
</feature>
<dbReference type="Pfam" id="PF25231">
    <property type="entry name" value="DUF7847"/>
    <property type="match status" value="1"/>
</dbReference>
<feature type="transmembrane region" description="Helical" evidence="1">
    <location>
        <begin position="6"/>
        <end position="27"/>
    </location>
</feature>
<feature type="transmembrane region" description="Helical" evidence="1">
    <location>
        <begin position="231"/>
        <end position="252"/>
    </location>
</feature>
<protein>
    <recommendedName>
        <fullName evidence="2">DUF7847 domain-containing protein</fullName>
    </recommendedName>
</protein>
<evidence type="ECO:0000313" key="4">
    <source>
        <dbReference type="Proteomes" id="UP000516230"/>
    </source>
</evidence>
<dbReference type="PANTHER" id="PTHR33133:SF1">
    <property type="entry name" value="EXPRESSED PROTEIN-RELATED"/>
    <property type="match status" value="1"/>
</dbReference>
<keyword evidence="4" id="KW-1185">Reference proteome</keyword>
<gene>
    <name evidence="3" type="ORF">IAG43_06980</name>
</gene>
<dbReference type="Proteomes" id="UP000516230">
    <property type="component" value="Chromosome"/>
</dbReference>
<sequence>MPPKPGVIPLAPPLGVGGVLGGAFATLGRHWKQLLGFTAAVYGGALALFAAALAAAYAVFAHDIQHLADTSESTRADDVWPLLAAFGGVYLTAGAVMLVAGALVHAACPAVLQDAVLGLPSSFRTLWRRALPRMWAVLGSLLISGLIAAVPLVLLVLTFFGMIFALLALVSDDGSGYGWLFLGGLLGVLLTGPPAVWLWVRFSLAPAAAVFEQQGVMRSLSRSAQLVRGSWWRVFGISMLAFLMAAVAAYLVQLPLQLMSLLPAGPASLSDGSSGGGAAVAAAVMLAFALLGALVGQAVTAVFPPLVLGLLYVDERMRKENLGPALAEAAGAHRT</sequence>
<keyword evidence="1" id="KW-0472">Membrane</keyword>
<dbReference type="AlphaFoldDB" id="A0A7H0I3A7"/>
<feature type="transmembrane region" description="Helical" evidence="1">
    <location>
        <begin position="80"/>
        <end position="104"/>
    </location>
</feature>
<proteinExistence type="predicted"/>
<feature type="transmembrane region" description="Helical" evidence="1">
    <location>
        <begin position="179"/>
        <end position="200"/>
    </location>
</feature>
<dbReference type="EMBL" id="CP060825">
    <property type="protein sequence ID" value="QNP67273.1"/>
    <property type="molecule type" value="Genomic_DNA"/>
</dbReference>
<evidence type="ECO:0000256" key="1">
    <source>
        <dbReference type="SAM" id="Phobius"/>
    </source>
</evidence>
<evidence type="ECO:0000313" key="3">
    <source>
        <dbReference type="EMBL" id="QNP67273.1"/>
    </source>
</evidence>
<keyword evidence="1" id="KW-0812">Transmembrane</keyword>
<dbReference type="PANTHER" id="PTHR33133">
    <property type="entry name" value="OS08G0107100 PROTEIN-RELATED"/>
    <property type="match status" value="1"/>
</dbReference>
<organism evidence="3 4">
    <name type="scientific">Streptomyces genisteinicus</name>
    <dbReference type="NCBI Taxonomy" id="2768068"/>
    <lineage>
        <taxon>Bacteria</taxon>
        <taxon>Bacillati</taxon>
        <taxon>Actinomycetota</taxon>
        <taxon>Actinomycetes</taxon>
        <taxon>Kitasatosporales</taxon>
        <taxon>Streptomycetaceae</taxon>
        <taxon>Streptomyces</taxon>
    </lineage>
</organism>